<evidence type="ECO:0000259" key="2">
    <source>
        <dbReference type="PROSITE" id="PS50041"/>
    </source>
</evidence>
<accession>A0A3Q3A3M1</accession>
<dbReference type="CDD" id="cd00037">
    <property type="entry name" value="CLECT"/>
    <property type="match status" value="1"/>
</dbReference>
<dbReference type="SMART" id="SM00034">
    <property type="entry name" value="CLECT"/>
    <property type="match status" value="1"/>
</dbReference>
<evidence type="ECO:0000313" key="4">
    <source>
        <dbReference type="Proteomes" id="UP000264800"/>
    </source>
</evidence>
<organism evidence="3 4">
    <name type="scientific">Kryptolebias marmoratus</name>
    <name type="common">Mangrove killifish</name>
    <name type="synonym">Rivulus marmoratus</name>
    <dbReference type="NCBI Taxonomy" id="37003"/>
    <lineage>
        <taxon>Eukaryota</taxon>
        <taxon>Metazoa</taxon>
        <taxon>Chordata</taxon>
        <taxon>Craniata</taxon>
        <taxon>Vertebrata</taxon>
        <taxon>Euteleostomi</taxon>
        <taxon>Actinopterygii</taxon>
        <taxon>Neopterygii</taxon>
        <taxon>Teleostei</taxon>
        <taxon>Neoteleostei</taxon>
        <taxon>Acanthomorphata</taxon>
        <taxon>Ovalentaria</taxon>
        <taxon>Atherinomorphae</taxon>
        <taxon>Cyprinodontiformes</taxon>
        <taxon>Rivulidae</taxon>
        <taxon>Kryptolebias</taxon>
    </lineage>
</organism>
<protein>
    <recommendedName>
        <fullName evidence="2">C-type lectin domain-containing protein</fullName>
    </recommendedName>
</protein>
<dbReference type="InterPro" id="IPR050111">
    <property type="entry name" value="C-type_lectin/snaclec_domain"/>
</dbReference>
<dbReference type="PROSITE" id="PS50041">
    <property type="entry name" value="C_TYPE_LECTIN_2"/>
    <property type="match status" value="1"/>
</dbReference>
<dbReference type="PANTHER" id="PTHR22803">
    <property type="entry name" value="MANNOSE, PHOSPHOLIPASE, LECTIN RECEPTOR RELATED"/>
    <property type="match status" value="1"/>
</dbReference>
<feature type="domain" description="C-type lectin" evidence="2">
    <location>
        <begin position="45"/>
        <end position="163"/>
    </location>
</feature>
<evidence type="ECO:0000313" key="3">
    <source>
        <dbReference type="Ensembl" id="ENSKMAP00000010923.1"/>
    </source>
</evidence>
<dbReference type="Ensembl" id="ENSKMAT00000011092.1">
    <property type="protein sequence ID" value="ENSKMAP00000010923.1"/>
    <property type="gene ID" value="ENSKMAG00000008197.1"/>
</dbReference>
<dbReference type="InterPro" id="IPR001304">
    <property type="entry name" value="C-type_lectin-like"/>
</dbReference>
<dbReference type="InterPro" id="IPR016186">
    <property type="entry name" value="C-type_lectin-like/link_sf"/>
</dbReference>
<feature type="signal peptide" evidence="1">
    <location>
        <begin position="1"/>
        <end position="25"/>
    </location>
</feature>
<sequence>MTQKVINRFSVLIVVFIILLSVLVADTSRPPTHSYLHPLPDSVEYRSRSYKVVSGNLSWYDAAHACTESSYHLVSITDAYHQAFLTILVNRLGVPHWIGLYTFNLVPADSLTWVDGSPVDYTNWANRGPDTGLLTADSCVTTRGVDGAWHLSSCTERLGFICKTVPGE</sequence>
<evidence type="ECO:0000256" key="1">
    <source>
        <dbReference type="SAM" id="SignalP"/>
    </source>
</evidence>
<proteinExistence type="predicted"/>
<dbReference type="InterPro" id="IPR016187">
    <property type="entry name" value="CTDL_fold"/>
</dbReference>
<dbReference type="Pfam" id="PF00059">
    <property type="entry name" value="Lectin_C"/>
    <property type="match status" value="1"/>
</dbReference>
<name>A0A3Q3A3M1_KRYMA</name>
<reference evidence="3" key="2">
    <citation type="submission" date="2025-09" db="UniProtKB">
        <authorList>
            <consortium name="Ensembl"/>
        </authorList>
    </citation>
    <scope>IDENTIFICATION</scope>
</reference>
<reference evidence="3" key="1">
    <citation type="submission" date="2025-08" db="UniProtKB">
        <authorList>
            <consortium name="Ensembl"/>
        </authorList>
    </citation>
    <scope>IDENTIFICATION</scope>
</reference>
<dbReference type="GeneTree" id="ENSGT01050000244842"/>
<dbReference type="Proteomes" id="UP000264800">
    <property type="component" value="Unplaced"/>
</dbReference>
<dbReference type="SUPFAM" id="SSF56436">
    <property type="entry name" value="C-type lectin-like"/>
    <property type="match status" value="1"/>
</dbReference>
<keyword evidence="1" id="KW-0732">Signal</keyword>
<feature type="chain" id="PRO_5018792786" description="C-type lectin domain-containing protein" evidence="1">
    <location>
        <begin position="26"/>
        <end position="168"/>
    </location>
</feature>
<dbReference type="Gene3D" id="3.10.100.10">
    <property type="entry name" value="Mannose-Binding Protein A, subunit A"/>
    <property type="match status" value="1"/>
</dbReference>
<dbReference type="AlphaFoldDB" id="A0A3Q3A3M1"/>
<keyword evidence="4" id="KW-1185">Reference proteome</keyword>